<evidence type="ECO:0000313" key="2">
    <source>
        <dbReference type="Proteomes" id="UP000177050"/>
    </source>
</evidence>
<name>A0A1F7L2H9_9BACT</name>
<gene>
    <name evidence="1" type="ORF">A3K52_03070</name>
</gene>
<proteinExistence type="predicted"/>
<accession>A0A1F7L2H9</accession>
<dbReference type="EMBL" id="MGBR01000001">
    <property type="protein sequence ID" value="OGK74333.1"/>
    <property type="molecule type" value="Genomic_DNA"/>
</dbReference>
<evidence type="ECO:0000313" key="1">
    <source>
        <dbReference type="EMBL" id="OGK74333.1"/>
    </source>
</evidence>
<dbReference type="Proteomes" id="UP000177050">
    <property type="component" value="Unassembled WGS sequence"/>
</dbReference>
<sequence>MTDHDIHKLKSIFATKDDLKLFATKDDLKKFATKKDLEQFAKKDDLKGFATQENLKGFVTRIEFHDAIHELVNLITDGFNRMDQMLESIKDQNDILHNHERGLDKIENKVFV</sequence>
<dbReference type="AlphaFoldDB" id="A0A1F7L2H9"/>
<reference evidence="1 2" key="1">
    <citation type="journal article" date="2016" name="Nat. Commun.">
        <title>Thousands of microbial genomes shed light on interconnected biogeochemical processes in an aquifer system.</title>
        <authorList>
            <person name="Anantharaman K."/>
            <person name="Brown C.T."/>
            <person name="Hug L.A."/>
            <person name="Sharon I."/>
            <person name="Castelle C.J."/>
            <person name="Probst A.J."/>
            <person name="Thomas B.C."/>
            <person name="Singh A."/>
            <person name="Wilkins M.J."/>
            <person name="Karaoz U."/>
            <person name="Brodie E.L."/>
            <person name="Williams K.H."/>
            <person name="Hubbard S.S."/>
            <person name="Banfield J.F."/>
        </authorList>
    </citation>
    <scope>NUCLEOTIDE SEQUENCE [LARGE SCALE GENOMIC DNA]</scope>
</reference>
<protein>
    <submittedName>
        <fullName evidence="1">Uncharacterized protein</fullName>
    </submittedName>
</protein>
<comment type="caution">
    <text evidence="1">The sequence shown here is derived from an EMBL/GenBank/DDBJ whole genome shotgun (WGS) entry which is preliminary data.</text>
</comment>
<organism evidence="1 2">
    <name type="scientific">Candidatus Roizmanbacteria bacterium RIFOXYD1_FULL_38_12</name>
    <dbReference type="NCBI Taxonomy" id="1802093"/>
    <lineage>
        <taxon>Bacteria</taxon>
        <taxon>Candidatus Roizmaniibacteriota</taxon>
    </lineage>
</organism>